<evidence type="ECO:0000256" key="2">
    <source>
        <dbReference type="ARBA" id="ARBA00022771"/>
    </source>
</evidence>
<dbReference type="Proteomes" id="UP000070444">
    <property type="component" value="Unassembled WGS sequence"/>
</dbReference>
<dbReference type="AlphaFoldDB" id="A0A137P8Z8"/>
<evidence type="ECO:0000313" key="7">
    <source>
        <dbReference type="EMBL" id="KXN71452.1"/>
    </source>
</evidence>
<keyword evidence="1" id="KW-0479">Metal-binding</keyword>
<dbReference type="SMART" id="SM00614">
    <property type="entry name" value="ZnF_BED"/>
    <property type="match status" value="1"/>
</dbReference>
<evidence type="ECO:0000256" key="1">
    <source>
        <dbReference type="ARBA" id="ARBA00022723"/>
    </source>
</evidence>
<evidence type="ECO:0000256" key="3">
    <source>
        <dbReference type="ARBA" id="ARBA00022833"/>
    </source>
</evidence>
<feature type="domain" description="BED-type" evidence="6">
    <location>
        <begin position="12"/>
        <end position="61"/>
    </location>
</feature>
<keyword evidence="8" id="KW-1185">Reference proteome</keyword>
<dbReference type="InterPro" id="IPR003656">
    <property type="entry name" value="Znf_BED"/>
</dbReference>
<dbReference type="EMBL" id="KQ964475">
    <property type="protein sequence ID" value="KXN71452.1"/>
    <property type="molecule type" value="Genomic_DNA"/>
</dbReference>
<dbReference type="GO" id="GO:0003677">
    <property type="term" value="F:DNA binding"/>
    <property type="evidence" value="ECO:0007669"/>
    <property type="project" value="InterPro"/>
</dbReference>
<organism evidence="7 8">
    <name type="scientific">Conidiobolus coronatus (strain ATCC 28846 / CBS 209.66 / NRRL 28638)</name>
    <name type="common">Delacroixia coronata</name>
    <dbReference type="NCBI Taxonomy" id="796925"/>
    <lineage>
        <taxon>Eukaryota</taxon>
        <taxon>Fungi</taxon>
        <taxon>Fungi incertae sedis</taxon>
        <taxon>Zoopagomycota</taxon>
        <taxon>Entomophthoromycotina</taxon>
        <taxon>Entomophthoromycetes</taxon>
        <taxon>Entomophthorales</taxon>
        <taxon>Ancylistaceae</taxon>
        <taxon>Conidiobolus</taxon>
    </lineage>
</organism>
<gene>
    <name evidence="7" type="ORF">CONCODRAFT_5886</name>
</gene>
<dbReference type="InterPro" id="IPR036236">
    <property type="entry name" value="Znf_C2H2_sf"/>
</dbReference>
<keyword evidence="3" id="KW-0862">Zinc</keyword>
<evidence type="ECO:0000259" key="6">
    <source>
        <dbReference type="PROSITE" id="PS50808"/>
    </source>
</evidence>
<dbReference type="SUPFAM" id="SSF57667">
    <property type="entry name" value="beta-beta-alpha zinc fingers"/>
    <property type="match status" value="1"/>
</dbReference>
<evidence type="ECO:0000313" key="8">
    <source>
        <dbReference type="Proteomes" id="UP000070444"/>
    </source>
</evidence>
<feature type="region of interest" description="Disordered" evidence="5">
    <location>
        <begin position="219"/>
        <end position="241"/>
    </location>
</feature>
<dbReference type="GO" id="GO:0008270">
    <property type="term" value="F:zinc ion binding"/>
    <property type="evidence" value="ECO:0007669"/>
    <property type="project" value="UniProtKB-KW"/>
</dbReference>
<keyword evidence="2 4" id="KW-0863">Zinc-finger</keyword>
<accession>A0A137P8Z8</accession>
<evidence type="ECO:0000256" key="4">
    <source>
        <dbReference type="PROSITE-ProRule" id="PRU00027"/>
    </source>
</evidence>
<feature type="compositionally biased region" description="Polar residues" evidence="5">
    <location>
        <begin position="185"/>
        <end position="201"/>
    </location>
</feature>
<evidence type="ECO:0000256" key="5">
    <source>
        <dbReference type="SAM" id="MobiDB-lite"/>
    </source>
</evidence>
<dbReference type="Pfam" id="PF02892">
    <property type="entry name" value="zf-BED"/>
    <property type="match status" value="1"/>
</dbReference>
<feature type="region of interest" description="Disordered" evidence="5">
    <location>
        <begin position="185"/>
        <end position="206"/>
    </location>
</feature>
<feature type="non-terminal residue" evidence="7">
    <location>
        <position position="241"/>
    </location>
</feature>
<feature type="compositionally biased region" description="Polar residues" evidence="5">
    <location>
        <begin position="222"/>
        <end position="241"/>
    </location>
</feature>
<dbReference type="PROSITE" id="PS50808">
    <property type="entry name" value="ZF_BED"/>
    <property type="match status" value="1"/>
</dbReference>
<sequence>MPPYNNPKKQHKKNSIAWQYFTPEGDTASCKVCGRTYKYTNGGTSMLLRHVKFHQAEGNGADSNPVSAQNMNIPQNGTQLTANQASPSVGNSTLLLPTSRQVQPEQANPTVVNLTSWNMESQQKQPSQVAISPKTNLNNQAPEIQQPVGQTDFSAIPDPSLLQQKDAMDNRAQPILPPAGHNQEQINMAFSGPGQNSTSYYQPPAQPIVETANVAEEAAPIKQQQQSQPLAEQRFQPTMYQ</sequence>
<reference evidence="7 8" key="1">
    <citation type="journal article" date="2015" name="Genome Biol. Evol.">
        <title>Phylogenomic analyses indicate that early fungi evolved digesting cell walls of algal ancestors of land plants.</title>
        <authorList>
            <person name="Chang Y."/>
            <person name="Wang S."/>
            <person name="Sekimoto S."/>
            <person name="Aerts A.L."/>
            <person name="Choi C."/>
            <person name="Clum A."/>
            <person name="LaButti K.M."/>
            <person name="Lindquist E.A."/>
            <person name="Yee Ngan C."/>
            <person name="Ohm R.A."/>
            <person name="Salamov A.A."/>
            <person name="Grigoriev I.V."/>
            <person name="Spatafora J.W."/>
            <person name="Berbee M.L."/>
        </authorList>
    </citation>
    <scope>NUCLEOTIDE SEQUENCE [LARGE SCALE GENOMIC DNA]</scope>
    <source>
        <strain evidence="7 8">NRRL 28638</strain>
    </source>
</reference>
<protein>
    <recommendedName>
        <fullName evidence="6">BED-type domain-containing protein</fullName>
    </recommendedName>
</protein>
<proteinExistence type="predicted"/>
<name>A0A137P8Z8_CONC2</name>